<accession>A0A3A2ZL04</accession>
<evidence type="ECO:0000313" key="2">
    <source>
        <dbReference type="Proteomes" id="UP000266188"/>
    </source>
</evidence>
<proteinExistence type="predicted"/>
<name>A0A3A2ZL04_9EURO</name>
<gene>
    <name evidence="1" type="ORF">PHISCL_07625</name>
</gene>
<dbReference type="GO" id="GO:0016787">
    <property type="term" value="F:hydrolase activity"/>
    <property type="evidence" value="ECO:0007669"/>
    <property type="project" value="InterPro"/>
</dbReference>
<organism evidence="1 2">
    <name type="scientific">Aspergillus sclerotialis</name>
    <dbReference type="NCBI Taxonomy" id="2070753"/>
    <lineage>
        <taxon>Eukaryota</taxon>
        <taxon>Fungi</taxon>
        <taxon>Dikarya</taxon>
        <taxon>Ascomycota</taxon>
        <taxon>Pezizomycotina</taxon>
        <taxon>Eurotiomycetes</taxon>
        <taxon>Eurotiomycetidae</taxon>
        <taxon>Eurotiales</taxon>
        <taxon>Aspergillaceae</taxon>
        <taxon>Aspergillus</taxon>
        <taxon>Aspergillus subgen. Polypaecilum</taxon>
    </lineage>
</organism>
<dbReference type="STRING" id="2070753.A0A3A2ZL04"/>
<dbReference type="AlphaFoldDB" id="A0A3A2ZL04"/>
<dbReference type="SUPFAM" id="SSF56300">
    <property type="entry name" value="Metallo-dependent phosphatases"/>
    <property type="match status" value="1"/>
</dbReference>
<dbReference type="PANTHER" id="PTHR11575:SF41">
    <property type="entry name" value="PUTATIVE (AFU_ORTHOLOGUE AFUA_1G01160)-RELATED"/>
    <property type="match status" value="1"/>
</dbReference>
<dbReference type="InterPro" id="IPR006179">
    <property type="entry name" value="5_nucleotidase/apyrase"/>
</dbReference>
<dbReference type="EMBL" id="MVGC01000345">
    <property type="protein sequence ID" value="RJE20034.1"/>
    <property type="molecule type" value="Genomic_DNA"/>
</dbReference>
<sequence>MVPTELRFIHFNDVYHVPSAELFSRFIQLKESFVGDGALTLFSGDAFSPSLEASILKGEHMGPLLNFAGVDVACYGNHGLRTDLSDFDFGDARLIELSNQVDFPWVLSNAWHVPQNGQWLEEGELLGRAKSYVVRELHGFRIGFFGLAGT</sequence>
<comment type="caution">
    <text evidence="1">The sequence shown here is derived from an EMBL/GenBank/DDBJ whole genome shotgun (WGS) entry which is preliminary data.</text>
</comment>
<protein>
    <submittedName>
        <fullName evidence="1">2,3-cyclic-nucleotide 2-phosphodiesterase</fullName>
    </submittedName>
</protein>
<dbReference type="Gene3D" id="3.60.21.10">
    <property type="match status" value="1"/>
</dbReference>
<evidence type="ECO:0000313" key="1">
    <source>
        <dbReference type="EMBL" id="RJE20034.1"/>
    </source>
</evidence>
<dbReference type="OrthoDB" id="10252235at2759"/>
<dbReference type="Proteomes" id="UP000266188">
    <property type="component" value="Unassembled WGS sequence"/>
</dbReference>
<keyword evidence="2" id="KW-1185">Reference proteome</keyword>
<dbReference type="PANTHER" id="PTHR11575">
    <property type="entry name" value="5'-NUCLEOTIDASE-RELATED"/>
    <property type="match status" value="1"/>
</dbReference>
<dbReference type="GO" id="GO:0009166">
    <property type="term" value="P:nucleotide catabolic process"/>
    <property type="evidence" value="ECO:0007669"/>
    <property type="project" value="InterPro"/>
</dbReference>
<dbReference type="InterPro" id="IPR029052">
    <property type="entry name" value="Metallo-depent_PP-like"/>
</dbReference>
<reference evidence="2" key="1">
    <citation type="submission" date="2017-02" db="EMBL/GenBank/DDBJ databases">
        <authorList>
            <person name="Tafer H."/>
            <person name="Lopandic K."/>
        </authorList>
    </citation>
    <scope>NUCLEOTIDE SEQUENCE [LARGE SCALE GENOMIC DNA]</scope>
    <source>
        <strain evidence="2">CBS 366.77</strain>
    </source>
</reference>